<evidence type="ECO:0000256" key="1">
    <source>
        <dbReference type="SAM" id="MobiDB-lite"/>
    </source>
</evidence>
<proteinExistence type="predicted"/>
<protein>
    <recommendedName>
        <fullName evidence="4">Protein kinase domain-containing protein</fullName>
    </recommendedName>
</protein>
<dbReference type="Proteomes" id="UP000613030">
    <property type="component" value="Unassembled WGS sequence"/>
</dbReference>
<accession>A0ABS1KUV8</accession>
<organism evidence="2 3">
    <name type="scientific">Chryseolinea lacunae</name>
    <dbReference type="NCBI Taxonomy" id="2801331"/>
    <lineage>
        <taxon>Bacteria</taxon>
        <taxon>Pseudomonadati</taxon>
        <taxon>Bacteroidota</taxon>
        <taxon>Cytophagia</taxon>
        <taxon>Cytophagales</taxon>
        <taxon>Fulvivirgaceae</taxon>
        <taxon>Chryseolinea</taxon>
    </lineage>
</organism>
<comment type="caution">
    <text evidence="2">The sequence shown here is derived from an EMBL/GenBank/DDBJ whole genome shotgun (WGS) entry which is preliminary data.</text>
</comment>
<gene>
    <name evidence="2" type="ORF">JI741_17245</name>
</gene>
<dbReference type="RefSeq" id="WP_202011771.1">
    <property type="nucleotide sequence ID" value="NZ_JAERRB010000005.1"/>
</dbReference>
<name>A0ABS1KUV8_9BACT</name>
<evidence type="ECO:0000313" key="2">
    <source>
        <dbReference type="EMBL" id="MBL0742978.1"/>
    </source>
</evidence>
<keyword evidence="3" id="KW-1185">Reference proteome</keyword>
<evidence type="ECO:0000313" key="3">
    <source>
        <dbReference type="Proteomes" id="UP000613030"/>
    </source>
</evidence>
<sequence>MYREGQRQIRATLEGRDSHKKNNAEALAGFTVMNMLPSETFLPNKFYNGGSGGQAVLMSFHSNTEKPTERLLVVKKLVVAPDSSKSDL</sequence>
<reference evidence="2 3" key="1">
    <citation type="submission" date="2021-01" db="EMBL/GenBank/DDBJ databases">
        <title>Chryseolinea sp. Jin1 Genome sequencing and assembly.</title>
        <authorList>
            <person name="Kim I."/>
        </authorList>
    </citation>
    <scope>NUCLEOTIDE SEQUENCE [LARGE SCALE GENOMIC DNA]</scope>
    <source>
        <strain evidence="2 3">Jin1</strain>
    </source>
</reference>
<dbReference type="EMBL" id="JAERRB010000005">
    <property type="protein sequence ID" value="MBL0742978.1"/>
    <property type="molecule type" value="Genomic_DNA"/>
</dbReference>
<feature type="region of interest" description="Disordered" evidence="1">
    <location>
        <begin position="1"/>
        <end position="20"/>
    </location>
</feature>
<evidence type="ECO:0008006" key="4">
    <source>
        <dbReference type="Google" id="ProtNLM"/>
    </source>
</evidence>